<evidence type="ECO:0000259" key="11">
    <source>
        <dbReference type="Pfam" id="PF13249"/>
    </source>
</evidence>
<evidence type="ECO:0000256" key="6">
    <source>
        <dbReference type="ARBA" id="ARBA00023235"/>
    </source>
</evidence>
<keyword evidence="5" id="KW-0443">Lipid metabolism</keyword>
<dbReference type="OrthoDB" id="21502at2759"/>
<gene>
    <name evidence="12" type="ORF">CAPTEDRAFT_173562</name>
</gene>
<dbReference type="InterPro" id="IPR032697">
    <property type="entry name" value="SQ_cyclase_N"/>
</dbReference>
<keyword evidence="14" id="KW-1185">Reference proteome</keyword>
<dbReference type="InterPro" id="IPR008930">
    <property type="entry name" value="Terpenoid_cyclase/PrenylTrfase"/>
</dbReference>
<dbReference type="Pfam" id="PF13243">
    <property type="entry name" value="SQHop_cyclase_C"/>
    <property type="match status" value="1"/>
</dbReference>
<evidence type="ECO:0000256" key="9">
    <source>
        <dbReference type="RuleBase" id="RU362003"/>
    </source>
</evidence>
<keyword evidence="2" id="KW-0444">Lipid biosynthesis</keyword>
<sequence>MQRNRGGPYKTEAATDLTRWRLTNVEGRQTWEYIPEGEAPKRPQTMLEKHVLGLDTSEFAPDLPTPSTAEEAAYNGLQFYSKLQAEDGHWAGDYGGPLFLTPGLVIVCYITNTPFTDEQTKEMIRYLKSVECPDGGWGLHTEGPPTVFGCALNYICLRLLGLPPDDPVLIRARALLHKLGGATGIPSWGKFWLAVLNVYKWEGIHNLFPEIWTLPEWLPIHPSHMWCHCRQVYLPMAYCYGARITAKETDLIRELREEIYVESYDSIEWSKQRSNVASADLYSPHSWILDTAYYFLDWYEMYHSKSWRQKSLDKIYEHICADDEFTKCISIGPISKTIQMLVRWHRDGPSHPVFLLHQDRVKDYLWLGLDGMKMTGTNGSQLWDTAFAIQMYMGCGANKRKEFRDTLDNAHAWLKLTQIPENPPEYSKFYRQMSRGGFPFSTKDCGWIVADCTADGLKAVLALQENCDFLSQEIPEEQLNQAIDVLLSMSNLLYGYSWVGMGYATYETKRGGKMLEMLNPSEVFGDIMIDYPYVELTSSVIQALKKFSNKHAYRNMEILWTVHLGLQYIKREQRKDGSWYGSWGVCFTYGAWFALEAFAAMSFRYDYNNVTEEMKKGCQWLVDHRLHDGGWGENFEACEIKEYVPAKKSQTVNTAWALMALMAVRYPDMEVLEGGIKILLKRQYSNGDFPQENIMGVFNKSCAIHYESYRNIFPVWALGRFAELYPDHRLARKQ</sequence>
<dbReference type="NCBIfam" id="TIGR01787">
    <property type="entry name" value="squalene_cyclas"/>
    <property type="match status" value="1"/>
</dbReference>
<evidence type="ECO:0000313" key="13">
    <source>
        <dbReference type="EnsemblMetazoa" id="CapteP173562"/>
    </source>
</evidence>
<dbReference type="EMBL" id="AMQN01016677">
    <property type="status" value="NOT_ANNOTATED_CDS"/>
    <property type="molecule type" value="Genomic_DNA"/>
</dbReference>
<evidence type="ECO:0000256" key="2">
    <source>
        <dbReference type="ARBA" id="ARBA00022516"/>
    </source>
</evidence>
<dbReference type="GO" id="GO:0000250">
    <property type="term" value="F:lanosterol synthase activity"/>
    <property type="evidence" value="ECO:0007669"/>
    <property type="project" value="UniProtKB-ARBA"/>
</dbReference>
<comment type="function">
    <text evidence="7">Key enzyme in the cholesterol biosynthesis pathway. Catalyzes the cyclization of (S)-2,3 oxidosqualene to lanosterol, a reaction that forms the sterol nucleus. Through the production of lanosterol may regulate lens protein aggregation and increase transparency.</text>
</comment>
<evidence type="ECO:0000256" key="4">
    <source>
        <dbReference type="ARBA" id="ARBA00022955"/>
    </source>
</evidence>
<comment type="pathway">
    <text evidence="8">Terpene metabolism; lanosterol biosynthesis; lanosterol from farnesyl diphosphate: step 3/3.</text>
</comment>
<evidence type="ECO:0000256" key="7">
    <source>
        <dbReference type="ARBA" id="ARBA00055567"/>
    </source>
</evidence>
<dbReference type="STRING" id="283909.R7VLQ1"/>
<dbReference type="InterPro" id="IPR018333">
    <property type="entry name" value="Squalene_cyclase"/>
</dbReference>
<keyword evidence="4" id="KW-0752">Steroid biosynthesis</keyword>
<keyword evidence="6 9" id="KW-0413">Isomerase</keyword>
<reference evidence="12 14" key="2">
    <citation type="journal article" date="2013" name="Nature">
        <title>Insights into bilaterian evolution from three spiralian genomes.</title>
        <authorList>
            <person name="Simakov O."/>
            <person name="Marletaz F."/>
            <person name="Cho S.J."/>
            <person name="Edsinger-Gonzales E."/>
            <person name="Havlak P."/>
            <person name="Hellsten U."/>
            <person name="Kuo D.H."/>
            <person name="Larsson T."/>
            <person name="Lv J."/>
            <person name="Arendt D."/>
            <person name="Savage R."/>
            <person name="Osoegawa K."/>
            <person name="de Jong P."/>
            <person name="Grimwood J."/>
            <person name="Chapman J.A."/>
            <person name="Shapiro H."/>
            <person name="Aerts A."/>
            <person name="Otillar R.P."/>
            <person name="Terry A.Y."/>
            <person name="Boore J.L."/>
            <person name="Grigoriev I.V."/>
            <person name="Lindberg D.R."/>
            <person name="Seaver E.C."/>
            <person name="Weisblat D.A."/>
            <person name="Putnam N.H."/>
            <person name="Rokhsar D.S."/>
        </authorList>
    </citation>
    <scope>NUCLEOTIDE SEQUENCE</scope>
    <source>
        <strain evidence="12 14">I ESC-2004</strain>
    </source>
</reference>
<feature type="domain" description="Squalene cyclase N-terminal" evidence="11">
    <location>
        <begin position="81"/>
        <end position="325"/>
    </location>
</feature>
<reference evidence="13" key="3">
    <citation type="submission" date="2015-06" db="UniProtKB">
        <authorList>
            <consortium name="EnsemblMetazoa"/>
        </authorList>
    </citation>
    <scope>IDENTIFICATION</scope>
</reference>
<comment type="similarity">
    <text evidence="1 9">Belongs to the terpene cyclase/mutase family.</text>
</comment>
<protein>
    <recommendedName>
        <fullName evidence="9">Terpene cyclase/mutase family member</fullName>
        <ecNumber evidence="9">5.4.99.-</ecNumber>
    </recommendedName>
</protein>
<name>R7VLQ1_CAPTE</name>
<dbReference type="Proteomes" id="UP000014760">
    <property type="component" value="Unassembled WGS sequence"/>
</dbReference>
<dbReference type="EC" id="5.4.99.-" evidence="9"/>
<evidence type="ECO:0000313" key="12">
    <source>
        <dbReference type="EMBL" id="ELU17795.1"/>
    </source>
</evidence>
<evidence type="ECO:0000313" key="14">
    <source>
        <dbReference type="Proteomes" id="UP000014760"/>
    </source>
</evidence>
<dbReference type="PROSITE" id="PS01074">
    <property type="entry name" value="TERPENE_SYNTHASES"/>
    <property type="match status" value="1"/>
</dbReference>
<dbReference type="Gene3D" id="6.20.120.20">
    <property type="match status" value="1"/>
</dbReference>
<dbReference type="PANTHER" id="PTHR11764">
    <property type="entry name" value="TERPENE CYCLASE/MUTASE FAMILY MEMBER"/>
    <property type="match status" value="1"/>
</dbReference>
<reference evidence="14" key="1">
    <citation type="submission" date="2012-12" db="EMBL/GenBank/DDBJ databases">
        <authorList>
            <person name="Hellsten U."/>
            <person name="Grimwood J."/>
            <person name="Chapman J.A."/>
            <person name="Shapiro H."/>
            <person name="Aerts A."/>
            <person name="Otillar R.P."/>
            <person name="Terry A.Y."/>
            <person name="Boore J.L."/>
            <person name="Simakov O."/>
            <person name="Marletaz F."/>
            <person name="Cho S.-J."/>
            <person name="Edsinger-Gonzales E."/>
            <person name="Havlak P."/>
            <person name="Kuo D.-H."/>
            <person name="Larsson T."/>
            <person name="Lv J."/>
            <person name="Arendt D."/>
            <person name="Savage R."/>
            <person name="Osoegawa K."/>
            <person name="de Jong P."/>
            <person name="Lindberg D.R."/>
            <person name="Seaver E.C."/>
            <person name="Weisblat D.A."/>
            <person name="Putnam N.H."/>
            <person name="Grigoriev I.V."/>
            <person name="Rokhsar D.S."/>
        </authorList>
    </citation>
    <scope>NUCLEOTIDE SEQUENCE</scope>
    <source>
        <strain evidence="14">I ESC-2004</strain>
    </source>
</reference>
<dbReference type="OMA" id="CWARQTI"/>
<dbReference type="GO" id="GO:0006695">
    <property type="term" value="P:cholesterol biosynthetic process"/>
    <property type="evidence" value="ECO:0007669"/>
    <property type="project" value="UniProtKB-ARBA"/>
</dbReference>
<dbReference type="PANTHER" id="PTHR11764:SF20">
    <property type="entry name" value="LANOSTEROL SYNTHASE"/>
    <property type="match status" value="1"/>
</dbReference>
<dbReference type="Gene3D" id="1.50.10.20">
    <property type="match status" value="2"/>
</dbReference>
<evidence type="ECO:0000259" key="10">
    <source>
        <dbReference type="Pfam" id="PF13243"/>
    </source>
</evidence>
<dbReference type="SFLD" id="SFLDG01016">
    <property type="entry name" value="Prenyltransferase_Like_2"/>
    <property type="match status" value="1"/>
</dbReference>
<organism evidence="12">
    <name type="scientific">Capitella teleta</name>
    <name type="common">Polychaete worm</name>
    <dbReference type="NCBI Taxonomy" id="283909"/>
    <lineage>
        <taxon>Eukaryota</taxon>
        <taxon>Metazoa</taxon>
        <taxon>Spiralia</taxon>
        <taxon>Lophotrochozoa</taxon>
        <taxon>Annelida</taxon>
        <taxon>Polychaeta</taxon>
        <taxon>Sedentaria</taxon>
        <taxon>Scolecida</taxon>
        <taxon>Capitellidae</taxon>
        <taxon>Capitella</taxon>
    </lineage>
</organism>
<dbReference type="GO" id="GO:0016104">
    <property type="term" value="P:triterpenoid biosynthetic process"/>
    <property type="evidence" value="ECO:0007669"/>
    <property type="project" value="InterPro"/>
</dbReference>
<evidence type="ECO:0000256" key="1">
    <source>
        <dbReference type="ARBA" id="ARBA00009755"/>
    </source>
</evidence>
<dbReference type="EMBL" id="KB292306">
    <property type="protein sequence ID" value="ELU17795.1"/>
    <property type="molecule type" value="Genomic_DNA"/>
</dbReference>
<dbReference type="FunFam" id="1.50.10.20:FF:000002">
    <property type="entry name" value="Terpene cyclase/mutase family member"/>
    <property type="match status" value="1"/>
</dbReference>
<dbReference type="GO" id="GO:0005811">
    <property type="term" value="C:lipid droplet"/>
    <property type="evidence" value="ECO:0007669"/>
    <property type="project" value="InterPro"/>
</dbReference>
<proteinExistence type="inferred from homology"/>
<dbReference type="InterPro" id="IPR002365">
    <property type="entry name" value="Terpene_synthase_CS"/>
</dbReference>
<evidence type="ECO:0000256" key="5">
    <source>
        <dbReference type="ARBA" id="ARBA00023098"/>
    </source>
</evidence>
<dbReference type="InterPro" id="IPR032696">
    <property type="entry name" value="SQ_cyclase_C"/>
</dbReference>
<dbReference type="Pfam" id="PF13249">
    <property type="entry name" value="SQHop_cyclase_N"/>
    <property type="match status" value="1"/>
</dbReference>
<accession>R7VLQ1</accession>
<evidence type="ECO:0000256" key="8">
    <source>
        <dbReference type="ARBA" id="ARBA00060682"/>
    </source>
</evidence>
<dbReference type="EnsemblMetazoa" id="CapteT173562">
    <property type="protein sequence ID" value="CapteP173562"/>
    <property type="gene ID" value="CapteG173562"/>
</dbReference>
<feature type="domain" description="Squalene cyclase C-terminal" evidence="10">
    <location>
        <begin position="380"/>
        <end position="722"/>
    </location>
</feature>
<dbReference type="FunFam" id="1.50.10.20:FF:000003">
    <property type="entry name" value="Terpene cyclase/mutase family member"/>
    <property type="match status" value="1"/>
</dbReference>
<dbReference type="AlphaFoldDB" id="R7VLQ1"/>
<dbReference type="CDD" id="cd02892">
    <property type="entry name" value="SQCY_1"/>
    <property type="match status" value="1"/>
</dbReference>
<keyword evidence="3" id="KW-0677">Repeat</keyword>
<dbReference type="SUPFAM" id="SSF48239">
    <property type="entry name" value="Terpenoid cyclases/Protein prenyltransferases"/>
    <property type="match status" value="2"/>
</dbReference>
<evidence type="ECO:0000256" key="3">
    <source>
        <dbReference type="ARBA" id="ARBA00022737"/>
    </source>
</evidence>
<dbReference type="HOGENOM" id="CLU_009074_2_1_1"/>